<reference evidence="3 4" key="1">
    <citation type="journal article" date="2023" name="BMC Biol.">
        <title>The compact genome of the sponge Oopsacas minuta (Hexactinellida) is lacking key metazoan core genes.</title>
        <authorList>
            <person name="Santini S."/>
            <person name="Schenkelaars Q."/>
            <person name="Jourda C."/>
            <person name="Duchesne M."/>
            <person name="Belahbib H."/>
            <person name="Rocher C."/>
            <person name="Selva M."/>
            <person name="Riesgo A."/>
            <person name="Vervoort M."/>
            <person name="Leys S.P."/>
            <person name="Kodjabachian L."/>
            <person name="Le Bivic A."/>
            <person name="Borchiellini C."/>
            <person name="Claverie J.M."/>
            <person name="Renard E."/>
        </authorList>
    </citation>
    <scope>NUCLEOTIDE SEQUENCE [LARGE SCALE GENOMIC DNA]</scope>
    <source>
        <strain evidence="3">SPO-2</strain>
    </source>
</reference>
<dbReference type="SUPFAM" id="SSF63829">
    <property type="entry name" value="Calcium-dependent phosphotriesterase"/>
    <property type="match status" value="1"/>
</dbReference>
<proteinExistence type="predicted"/>
<sequence length="398" mass="45327">MVTQFPDTTGVSYVDHIEIEINQSIDKLIFRLNQRRVHLLAKLRDMREEMRADLVSRQEMEEKLVDAREPVGMVAKMEDSLTELHINSPPQELRLICDTNEIENAILSLGEIDKQEILPILHLPVIPNYAGFRKQVAFGKEGSGPGDLNRPRGVAIDPVSGHIYVADILNSRIQIFSQTGDHLNIFGSGDLEQPWGILIHQDNIYVTDIQHHAIFQFNLPGLLMRKRFGERGGDNESFMHPRQLTISPNQQLCVADQYNNRLVYLATNLDYISLLRHETMKEPVDVKFTNKEVFVLCKLMFVTHPCIHVFTYTGEKTRSLITRGSDIGTLFERAFFFCLDECNNIVINDYQIKVFSPEGDLLHTIGQHRVANGIAILNNSKLVCASQDSHFGIQIYST</sequence>
<name>A0AAV7JS44_9METZ</name>
<feature type="repeat" description="NHL" evidence="2">
    <location>
        <begin position="225"/>
        <end position="268"/>
    </location>
</feature>
<dbReference type="PROSITE" id="PS51125">
    <property type="entry name" value="NHL"/>
    <property type="match status" value="2"/>
</dbReference>
<dbReference type="Pfam" id="PF01436">
    <property type="entry name" value="NHL"/>
    <property type="match status" value="1"/>
</dbReference>
<dbReference type="AlphaFoldDB" id="A0AAV7JS44"/>
<dbReference type="Gene3D" id="2.120.10.30">
    <property type="entry name" value="TolB, C-terminal domain"/>
    <property type="match status" value="1"/>
</dbReference>
<protein>
    <submittedName>
        <fullName evidence="3">Uncharacterized protein</fullName>
    </submittedName>
</protein>
<dbReference type="GO" id="GO:0043161">
    <property type="term" value="P:proteasome-mediated ubiquitin-dependent protein catabolic process"/>
    <property type="evidence" value="ECO:0007669"/>
    <property type="project" value="TreeGrafter"/>
</dbReference>
<keyword evidence="1" id="KW-0677">Repeat</keyword>
<accession>A0AAV7JS44</accession>
<comment type="caution">
    <text evidence="3">The sequence shown here is derived from an EMBL/GenBank/DDBJ whole genome shotgun (WGS) entry which is preliminary data.</text>
</comment>
<dbReference type="InterPro" id="IPR011042">
    <property type="entry name" value="6-blade_b-propeller_TolB-like"/>
</dbReference>
<dbReference type="GO" id="GO:0008270">
    <property type="term" value="F:zinc ion binding"/>
    <property type="evidence" value="ECO:0007669"/>
    <property type="project" value="UniProtKB-KW"/>
</dbReference>
<evidence type="ECO:0000256" key="1">
    <source>
        <dbReference type="ARBA" id="ARBA00022737"/>
    </source>
</evidence>
<evidence type="ECO:0000313" key="4">
    <source>
        <dbReference type="Proteomes" id="UP001165289"/>
    </source>
</evidence>
<dbReference type="GO" id="GO:0000209">
    <property type="term" value="P:protein polyubiquitination"/>
    <property type="evidence" value="ECO:0007669"/>
    <property type="project" value="TreeGrafter"/>
</dbReference>
<evidence type="ECO:0000313" key="3">
    <source>
        <dbReference type="EMBL" id="KAI6651511.1"/>
    </source>
</evidence>
<dbReference type="EMBL" id="JAKMXF010000303">
    <property type="protein sequence ID" value="KAI6651511.1"/>
    <property type="molecule type" value="Genomic_DNA"/>
</dbReference>
<evidence type="ECO:0000256" key="2">
    <source>
        <dbReference type="PROSITE-ProRule" id="PRU00504"/>
    </source>
</evidence>
<organism evidence="3 4">
    <name type="scientific">Oopsacas minuta</name>
    <dbReference type="NCBI Taxonomy" id="111878"/>
    <lineage>
        <taxon>Eukaryota</taxon>
        <taxon>Metazoa</taxon>
        <taxon>Porifera</taxon>
        <taxon>Hexactinellida</taxon>
        <taxon>Hexasterophora</taxon>
        <taxon>Lyssacinosida</taxon>
        <taxon>Leucopsacidae</taxon>
        <taxon>Oopsacas</taxon>
    </lineage>
</organism>
<dbReference type="GO" id="GO:0061630">
    <property type="term" value="F:ubiquitin protein ligase activity"/>
    <property type="evidence" value="ECO:0007669"/>
    <property type="project" value="TreeGrafter"/>
</dbReference>
<dbReference type="InterPro" id="IPR050952">
    <property type="entry name" value="TRIM-NHL_E3_ligases"/>
</dbReference>
<dbReference type="Proteomes" id="UP001165289">
    <property type="component" value="Unassembled WGS sequence"/>
</dbReference>
<dbReference type="InterPro" id="IPR001258">
    <property type="entry name" value="NHL_repeat"/>
</dbReference>
<dbReference type="PANTHER" id="PTHR24104">
    <property type="entry name" value="E3 UBIQUITIN-PROTEIN LIGASE NHLRC1-RELATED"/>
    <property type="match status" value="1"/>
</dbReference>
<keyword evidence="4" id="KW-1185">Reference proteome</keyword>
<feature type="repeat" description="NHL" evidence="2">
    <location>
        <begin position="138"/>
        <end position="179"/>
    </location>
</feature>
<gene>
    <name evidence="3" type="ORF">LOD99_5119</name>
</gene>
<dbReference type="PANTHER" id="PTHR24104:SF25">
    <property type="entry name" value="PROTEIN LIN-41"/>
    <property type="match status" value="1"/>
</dbReference>